<dbReference type="OrthoDB" id="9790390at2"/>
<keyword evidence="4 9" id="KW-1015">Disulfide bond</keyword>
<dbReference type="Proteomes" id="UP000225740">
    <property type="component" value="Unassembled WGS sequence"/>
</dbReference>
<dbReference type="PIRSF" id="PIRSF000077">
    <property type="entry name" value="Thioredoxin"/>
    <property type="match status" value="1"/>
</dbReference>
<evidence type="ECO:0000256" key="5">
    <source>
        <dbReference type="ARBA" id="ARBA00023284"/>
    </source>
</evidence>
<feature type="site" description="Deprotonates C-terminal active site Cys" evidence="8">
    <location>
        <position position="28"/>
    </location>
</feature>
<feature type="active site" description="Nucleophile" evidence="8">
    <location>
        <position position="34"/>
    </location>
</feature>
<dbReference type="AlphaFoldDB" id="A0A2G1W280"/>
<dbReference type="FunFam" id="3.40.30.10:FF:000001">
    <property type="entry name" value="Thioredoxin"/>
    <property type="match status" value="1"/>
</dbReference>
<reference evidence="11 12" key="1">
    <citation type="submission" date="2017-06" db="EMBL/GenBank/DDBJ databases">
        <title>Description of Rhodopirellula bahusiensis sp. nov.</title>
        <authorList>
            <person name="Kizina J."/>
            <person name="Harder J."/>
        </authorList>
    </citation>
    <scope>NUCLEOTIDE SEQUENCE [LARGE SCALE GENOMIC DNA]</scope>
    <source>
        <strain evidence="11 12">SWK21</strain>
    </source>
</reference>
<dbReference type="InterPro" id="IPR036249">
    <property type="entry name" value="Thioredoxin-like_sf"/>
</dbReference>
<evidence type="ECO:0000256" key="6">
    <source>
        <dbReference type="NCBIfam" id="TIGR01068"/>
    </source>
</evidence>
<keyword evidence="12" id="KW-1185">Reference proteome</keyword>
<dbReference type="PROSITE" id="PS00194">
    <property type="entry name" value="THIOREDOXIN_1"/>
    <property type="match status" value="1"/>
</dbReference>
<dbReference type="PANTHER" id="PTHR45663">
    <property type="entry name" value="GEO12009P1"/>
    <property type="match status" value="1"/>
</dbReference>
<evidence type="ECO:0000313" key="11">
    <source>
        <dbReference type="EMBL" id="PHQ33105.1"/>
    </source>
</evidence>
<evidence type="ECO:0000256" key="3">
    <source>
        <dbReference type="ARBA" id="ARBA00022982"/>
    </source>
</evidence>
<dbReference type="PRINTS" id="PR00421">
    <property type="entry name" value="THIOREDOXIN"/>
</dbReference>
<evidence type="ECO:0000256" key="4">
    <source>
        <dbReference type="ARBA" id="ARBA00023157"/>
    </source>
</evidence>
<feature type="active site" description="Nucleophile" evidence="8">
    <location>
        <position position="37"/>
    </location>
</feature>
<feature type="site" description="Contributes to redox potential value" evidence="8">
    <location>
        <position position="36"/>
    </location>
</feature>
<name>A0A2G1W280_9BACT</name>
<dbReference type="GO" id="GO:0045454">
    <property type="term" value="P:cell redox homeostasis"/>
    <property type="evidence" value="ECO:0007669"/>
    <property type="project" value="TreeGrafter"/>
</dbReference>
<evidence type="ECO:0000313" key="12">
    <source>
        <dbReference type="Proteomes" id="UP000225740"/>
    </source>
</evidence>
<sequence length="108" mass="11580">MASEAVKEFNDDNFDSEVLQSDSPVLVDFWAPWCGPCRQIAPMIDELASENPGVKIGKVNIDDNPGAAQKFGINSIPTLLLFKNGEIADTFVGVRPKAALQDALTSAS</sequence>
<evidence type="ECO:0000256" key="7">
    <source>
        <dbReference type="PIRNR" id="PIRNR000077"/>
    </source>
</evidence>
<dbReference type="Pfam" id="PF00085">
    <property type="entry name" value="Thioredoxin"/>
    <property type="match status" value="1"/>
</dbReference>
<keyword evidence="5 9" id="KW-0676">Redox-active center</keyword>
<protein>
    <recommendedName>
        <fullName evidence="6 7">Thioredoxin</fullName>
    </recommendedName>
</protein>
<dbReference type="InterPro" id="IPR017937">
    <property type="entry name" value="Thioredoxin_CS"/>
</dbReference>
<comment type="caution">
    <text evidence="11">The sequence shown here is derived from an EMBL/GenBank/DDBJ whole genome shotgun (WGS) entry which is preliminary data.</text>
</comment>
<evidence type="ECO:0000256" key="1">
    <source>
        <dbReference type="ARBA" id="ARBA00008987"/>
    </source>
</evidence>
<dbReference type="GO" id="GO:0015035">
    <property type="term" value="F:protein-disulfide reductase activity"/>
    <property type="evidence" value="ECO:0007669"/>
    <property type="project" value="UniProtKB-UniRule"/>
</dbReference>
<organism evidence="11 12">
    <name type="scientific">Rhodopirellula bahusiensis</name>
    <dbReference type="NCBI Taxonomy" id="2014065"/>
    <lineage>
        <taxon>Bacteria</taxon>
        <taxon>Pseudomonadati</taxon>
        <taxon>Planctomycetota</taxon>
        <taxon>Planctomycetia</taxon>
        <taxon>Pirellulales</taxon>
        <taxon>Pirellulaceae</taxon>
        <taxon>Rhodopirellula</taxon>
    </lineage>
</organism>
<dbReference type="Gene3D" id="3.40.30.10">
    <property type="entry name" value="Glutaredoxin"/>
    <property type="match status" value="1"/>
</dbReference>
<dbReference type="PROSITE" id="PS51352">
    <property type="entry name" value="THIOREDOXIN_2"/>
    <property type="match status" value="1"/>
</dbReference>
<dbReference type="RefSeq" id="WP_099262774.1">
    <property type="nucleotide sequence ID" value="NZ_JBDUYK010000160.1"/>
</dbReference>
<dbReference type="InterPro" id="IPR005746">
    <property type="entry name" value="Thioredoxin"/>
</dbReference>
<dbReference type="NCBIfam" id="TIGR01068">
    <property type="entry name" value="thioredoxin"/>
    <property type="match status" value="1"/>
</dbReference>
<evidence type="ECO:0000256" key="2">
    <source>
        <dbReference type="ARBA" id="ARBA00022448"/>
    </source>
</evidence>
<evidence type="ECO:0000259" key="10">
    <source>
        <dbReference type="PROSITE" id="PS51352"/>
    </source>
</evidence>
<keyword evidence="2" id="KW-0813">Transport</keyword>
<proteinExistence type="inferred from homology"/>
<evidence type="ECO:0000256" key="9">
    <source>
        <dbReference type="PIRSR" id="PIRSR000077-4"/>
    </source>
</evidence>
<dbReference type="InterPro" id="IPR013766">
    <property type="entry name" value="Thioredoxin_domain"/>
</dbReference>
<dbReference type="EMBL" id="NIZW01000019">
    <property type="protein sequence ID" value="PHQ33105.1"/>
    <property type="molecule type" value="Genomic_DNA"/>
</dbReference>
<feature type="disulfide bond" description="Redox-active" evidence="9">
    <location>
        <begin position="34"/>
        <end position="37"/>
    </location>
</feature>
<dbReference type="CDD" id="cd02947">
    <property type="entry name" value="TRX_family"/>
    <property type="match status" value="1"/>
</dbReference>
<dbReference type="PANTHER" id="PTHR45663:SF11">
    <property type="entry name" value="GEO12009P1"/>
    <property type="match status" value="1"/>
</dbReference>
<dbReference type="SUPFAM" id="SSF52833">
    <property type="entry name" value="Thioredoxin-like"/>
    <property type="match status" value="1"/>
</dbReference>
<dbReference type="GeneID" id="90610615"/>
<keyword evidence="3" id="KW-0249">Electron transport</keyword>
<evidence type="ECO:0000256" key="8">
    <source>
        <dbReference type="PIRSR" id="PIRSR000077-1"/>
    </source>
</evidence>
<comment type="similarity">
    <text evidence="1 7">Belongs to the thioredoxin family.</text>
</comment>
<accession>A0A2G1W280</accession>
<gene>
    <name evidence="11" type="primary">trxA</name>
    <name evidence="11" type="ORF">CEE69_21815</name>
</gene>
<feature type="site" description="Contributes to redox potential value" evidence="8">
    <location>
        <position position="35"/>
    </location>
</feature>
<dbReference type="GO" id="GO:0005829">
    <property type="term" value="C:cytosol"/>
    <property type="evidence" value="ECO:0007669"/>
    <property type="project" value="TreeGrafter"/>
</dbReference>
<feature type="domain" description="Thioredoxin" evidence="10">
    <location>
        <begin position="1"/>
        <end position="108"/>
    </location>
</feature>